<dbReference type="UniPathway" id="UPA00070">
    <property type="reaction ID" value="UER00946"/>
</dbReference>
<dbReference type="Pfam" id="PF01180">
    <property type="entry name" value="DHO_dh"/>
    <property type="match status" value="1"/>
</dbReference>
<keyword evidence="10" id="KW-0665">Pyrimidine biosynthesis</keyword>
<proteinExistence type="inferred from homology"/>
<name>A0A1Q2LGN3_9HELI</name>
<evidence type="ECO:0000256" key="8">
    <source>
        <dbReference type="ARBA" id="ARBA00022630"/>
    </source>
</evidence>
<dbReference type="InterPro" id="IPR013785">
    <property type="entry name" value="Aldolase_TIM"/>
</dbReference>
<evidence type="ECO:0000256" key="12">
    <source>
        <dbReference type="ARBA" id="ARBA00023136"/>
    </source>
</evidence>
<dbReference type="Gene3D" id="3.20.20.70">
    <property type="entry name" value="Aldolase class I"/>
    <property type="match status" value="1"/>
</dbReference>
<evidence type="ECO:0000256" key="1">
    <source>
        <dbReference type="ARBA" id="ARBA00001917"/>
    </source>
</evidence>
<dbReference type="PANTHER" id="PTHR48109">
    <property type="entry name" value="DIHYDROOROTATE DEHYDROGENASE (QUINONE), MITOCHONDRIAL-RELATED"/>
    <property type="match status" value="1"/>
</dbReference>
<comment type="pathway">
    <text evidence="4">Pyrimidine metabolism; UMP biosynthesis via de novo pathway; orotate from (S)-dihydroorotate (quinone route): step 1/1.</text>
</comment>
<evidence type="ECO:0000256" key="14">
    <source>
        <dbReference type="NCBIfam" id="TIGR01036"/>
    </source>
</evidence>
<dbReference type="GO" id="GO:0044205">
    <property type="term" value="P:'de novo' UMP biosynthetic process"/>
    <property type="evidence" value="ECO:0007669"/>
    <property type="project" value="UniProtKB-UniPathway"/>
</dbReference>
<sequence>MGFYKKIRPYLYKCDAEKIHNFAIKVMKMPQKIPLFESMIAKCYCRIHENLAQDIHGLHFYNPIGLASGFDKNAEAVRPLASLGFGYLELGSVTQMPQDGNEKPRMFRHVEEESLQNAMGFNNIGARGMLAHLKEVYPFCIPLGINIGKNKNIAQGDSLKNYELSLDTLKDYGDYFTFNLSSPNTPGLRDLQNESFVKELMEMAKSTTNKPIFIKISPDMEIESMLAVCDAAIQNGVNGIIATNTSIDYSLVSNPVKKNDVCFGGLSGKAISTKSKEVLRILGKNFHKKTTLISVGGIGDSNEVYERIKLGASLVQILSSMIYEGPTLISRMNNELAEKLKADGFKHINEAIGVAIQ</sequence>
<dbReference type="PROSITE" id="PS00911">
    <property type="entry name" value="DHODEHASE_1"/>
    <property type="match status" value="1"/>
</dbReference>
<dbReference type="SUPFAM" id="SSF51395">
    <property type="entry name" value="FMN-linked oxidoreductases"/>
    <property type="match status" value="1"/>
</dbReference>
<keyword evidence="8" id="KW-0285">Flavoprotein</keyword>
<dbReference type="NCBIfam" id="TIGR01036">
    <property type="entry name" value="pyrD_sub2"/>
    <property type="match status" value="1"/>
</dbReference>
<comment type="similarity">
    <text evidence="5">Belongs to the dihydroorotate dehydrogenase family. Type 2 subfamily.</text>
</comment>
<accession>A0A1Q2LGN3</accession>
<evidence type="ECO:0000256" key="6">
    <source>
        <dbReference type="ARBA" id="ARBA00012791"/>
    </source>
</evidence>
<dbReference type="GO" id="GO:0005886">
    <property type="term" value="C:plasma membrane"/>
    <property type="evidence" value="ECO:0007669"/>
    <property type="project" value="TreeGrafter"/>
</dbReference>
<dbReference type="AlphaFoldDB" id="A0A1Q2LGN3"/>
<evidence type="ECO:0000256" key="2">
    <source>
        <dbReference type="ARBA" id="ARBA00003125"/>
    </source>
</evidence>
<evidence type="ECO:0000313" key="16">
    <source>
        <dbReference type="EMBL" id="AQQ59596.1"/>
    </source>
</evidence>
<evidence type="ECO:0000256" key="9">
    <source>
        <dbReference type="ARBA" id="ARBA00022643"/>
    </source>
</evidence>
<dbReference type="InterPro" id="IPR005720">
    <property type="entry name" value="Dihydroorotate_DH_cat"/>
</dbReference>
<evidence type="ECO:0000256" key="11">
    <source>
        <dbReference type="ARBA" id="ARBA00023002"/>
    </source>
</evidence>
<dbReference type="GO" id="GO:0005737">
    <property type="term" value="C:cytoplasm"/>
    <property type="evidence" value="ECO:0007669"/>
    <property type="project" value="InterPro"/>
</dbReference>
<organism evidence="16 17">
    <name type="scientific">Helicobacter bilis</name>
    <dbReference type="NCBI Taxonomy" id="37372"/>
    <lineage>
        <taxon>Bacteria</taxon>
        <taxon>Pseudomonadati</taxon>
        <taxon>Campylobacterota</taxon>
        <taxon>Epsilonproteobacteria</taxon>
        <taxon>Campylobacterales</taxon>
        <taxon>Helicobacteraceae</taxon>
        <taxon>Helicobacter</taxon>
    </lineage>
</organism>
<dbReference type="GO" id="GO:0006207">
    <property type="term" value="P:'de novo' pyrimidine nucleobase biosynthetic process"/>
    <property type="evidence" value="ECO:0007669"/>
    <property type="project" value="UniProtKB-UniRule"/>
</dbReference>
<dbReference type="NCBIfam" id="NF003652">
    <property type="entry name" value="PRK05286.2-5"/>
    <property type="match status" value="1"/>
</dbReference>
<protein>
    <recommendedName>
        <fullName evidence="7 14">Dihydroorotate dehydrogenase (quinone)</fullName>
        <ecNumber evidence="6 14">1.3.5.2</ecNumber>
    </recommendedName>
</protein>
<evidence type="ECO:0000256" key="3">
    <source>
        <dbReference type="ARBA" id="ARBA00004370"/>
    </source>
</evidence>
<dbReference type="InterPro" id="IPR005719">
    <property type="entry name" value="Dihydroorotate_DH_2"/>
</dbReference>
<keyword evidence="9" id="KW-0288">FMN</keyword>
<dbReference type="InterPro" id="IPR050074">
    <property type="entry name" value="DHO_dehydrogenase"/>
</dbReference>
<comment type="cofactor">
    <cofactor evidence="1">
        <name>FMN</name>
        <dbReference type="ChEBI" id="CHEBI:58210"/>
    </cofactor>
</comment>
<dbReference type="KEGG" id="hbl:XJ32_05285"/>
<reference evidence="16 17" key="1">
    <citation type="submission" date="2017-02" db="EMBL/GenBank/DDBJ databases">
        <title>Whole genome sequencing of Helicobacter bilis strain AAQJH.</title>
        <authorList>
            <person name="Conlan S."/>
            <person name="Thomas P.J."/>
            <person name="Mullikin J."/>
            <person name="Palmore T.N."/>
            <person name="Frank K.M."/>
            <person name="Segre J.A."/>
        </authorList>
    </citation>
    <scope>NUCLEOTIDE SEQUENCE [LARGE SCALE GENOMIC DNA]</scope>
    <source>
        <strain evidence="16 17">AAQJH</strain>
    </source>
</reference>
<comment type="function">
    <text evidence="2">Catalyzes the conversion of dihydroorotate to orotate with quinone as electron acceptor.</text>
</comment>
<evidence type="ECO:0000256" key="10">
    <source>
        <dbReference type="ARBA" id="ARBA00022975"/>
    </source>
</evidence>
<evidence type="ECO:0000256" key="13">
    <source>
        <dbReference type="ARBA" id="ARBA00048639"/>
    </source>
</evidence>
<dbReference type="InterPro" id="IPR001295">
    <property type="entry name" value="Dihydroorotate_DH_CS"/>
</dbReference>
<evidence type="ECO:0000259" key="15">
    <source>
        <dbReference type="Pfam" id="PF01180"/>
    </source>
</evidence>
<evidence type="ECO:0000256" key="7">
    <source>
        <dbReference type="ARBA" id="ARBA00018366"/>
    </source>
</evidence>
<keyword evidence="11" id="KW-0560">Oxidoreductase</keyword>
<gene>
    <name evidence="16" type="ORF">XJ32_05285</name>
</gene>
<feature type="domain" description="Dihydroorotate dehydrogenase catalytic" evidence="15">
    <location>
        <begin position="51"/>
        <end position="340"/>
    </location>
</feature>
<dbReference type="GO" id="GO:0106430">
    <property type="term" value="F:dihydroorotate dehydrogenase (quinone) activity"/>
    <property type="evidence" value="ECO:0007669"/>
    <property type="project" value="UniProtKB-EC"/>
</dbReference>
<dbReference type="PANTHER" id="PTHR48109:SF4">
    <property type="entry name" value="DIHYDROOROTATE DEHYDROGENASE (QUINONE), MITOCHONDRIAL"/>
    <property type="match status" value="1"/>
</dbReference>
<evidence type="ECO:0000256" key="5">
    <source>
        <dbReference type="ARBA" id="ARBA00005359"/>
    </source>
</evidence>
<dbReference type="CDD" id="cd04738">
    <property type="entry name" value="DHOD_2_like"/>
    <property type="match status" value="1"/>
</dbReference>
<evidence type="ECO:0000256" key="4">
    <source>
        <dbReference type="ARBA" id="ARBA00005161"/>
    </source>
</evidence>
<dbReference type="EC" id="1.3.5.2" evidence="6 14"/>
<comment type="subcellular location">
    <subcellularLocation>
        <location evidence="3">Membrane</location>
    </subcellularLocation>
</comment>
<dbReference type="RefSeq" id="WP_005216864.1">
    <property type="nucleotide sequence ID" value="NZ_CABKOK010000001.1"/>
</dbReference>
<evidence type="ECO:0000313" key="17">
    <source>
        <dbReference type="Proteomes" id="UP000188298"/>
    </source>
</evidence>
<dbReference type="EMBL" id="CP019645">
    <property type="protein sequence ID" value="AQQ59596.1"/>
    <property type="molecule type" value="Genomic_DNA"/>
</dbReference>
<comment type="catalytic activity">
    <reaction evidence="13">
        <text>(S)-dihydroorotate + a quinone = orotate + a quinol</text>
        <dbReference type="Rhea" id="RHEA:30187"/>
        <dbReference type="ChEBI" id="CHEBI:24646"/>
        <dbReference type="ChEBI" id="CHEBI:30839"/>
        <dbReference type="ChEBI" id="CHEBI:30864"/>
        <dbReference type="ChEBI" id="CHEBI:132124"/>
        <dbReference type="EC" id="1.3.5.2"/>
    </reaction>
</comment>
<dbReference type="Proteomes" id="UP000188298">
    <property type="component" value="Chromosome"/>
</dbReference>
<keyword evidence="12" id="KW-0472">Membrane</keyword>